<keyword evidence="2" id="KW-1185">Reference proteome</keyword>
<dbReference type="EMBL" id="BEZZ01001365">
    <property type="protein sequence ID" value="GCC17975.1"/>
    <property type="molecule type" value="Genomic_DNA"/>
</dbReference>
<organism evidence="1 2">
    <name type="scientific">Chiloscyllium punctatum</name>
    <name type="common">Brownbanded bambooshark</name>
    <name type="synonym">Hemiscyllium punctatum</name>
    <dbReference type="NCBI Taxonomy" id="137246"/>
    <lineage>
        <taxon>Eukaryota</taxon>
        <taxon>Metazoa</taxon>
        <taxon>Chordata</taxon>
        <taxon>Craniata</taxon>
        <taxon>Vertebrata</taxon>
        <taxon>Chondrichthyes</taxon>
        <taxon>Elasmobranchii</taxon>
        <taxon>Galeomorphii</taxon>
        <taxon>Galeoidea</taxon>
        <taxon>Orectolobiformes</taxon>
        <taxon>Hemiscylliidae</taxon>
        <taxon>Chiloscyllium</taxon>
    </lineage>
</organism>
<dbReference type="OMA" id="CDCSHDD"/>
<dbReference type="STRING" id="137246.A0A401RIK0"/>
<dbReference type="OrthoDB" id="9890799at2759"/>
<gene>
    <name evidence="1" type="ORF">chiPu_0017752</name>
</gene>
<name>A0A401RIK0_CHIPU</name>
<dbReference type="Proteomes" id="UP000287033">
    <property type="component" value="Unassembled WGS sequence"/>
</dbReference>
<accession>A0A401RIK0</accession>
<reference evidence="1 2" key="1">
    <citation type="journal article" date="2018" name="Nat. Ecol. Evol.">
        <title>Shark genomes provide insights into elasmobranch evolution and the origin of vertebrates.</title>
        <authorList>
            <person name="Hara Y"/>
            <person name="Yamaguchi K"/>
            <person name="Onimaru K"/>
            <person name="Kadota M"/>
            <person name="Koyanagi M"/>
            <person name="Keeley SD"/>
            <person name="Tatsumi K"/>
            <person name="Tanaka K"/>
            <person name="Motone F"/>
            <person name="Kageyama Y"/>
            <person name="Nozu R"/>
            <person name="Adachi N"/>
            <person name="Nishimura O"/>
            <person name="Nakagawa R"/>
            <person name="Tanegashima C"/>
            <person name="Kiyatake I"/>
            <person name="Matsumoto R"/>
            <person name="Murakumo K"/>
            <person name="Nishida K"/>
            <person name="Terakita A"/>
            <person name="Kuratani S"/>
            <person name="Sato K"/>
            <person name="Hyodo S Kuraku.S."/>
        </authorList>
    </citation>
    <scope>NUCLEOTIDE SEQUENCE [LARGE SCALE GENOMIC DNA]</scope>
</reference>
<comment type="caution">
    <text evidence="1">The sequence shown here is derived from an EMBL/GenBank/DDBJ whole genome shotgun (WGS) entry which is preliminary data.</text>
</comment>
<sequence>MVKICLFSLQQEPLMIPQSARQLRRPTEVMSGKDGKISAKIVNVAELDQCFANVVDTFNHQHSNYITLCEFTRLLKECCQCNVLTDCFQTLQHEHRDFTVKLNMRGYNFSLSVQPNQSIPRQLLLAQQYTKELCTSTKSILAADPKLQEMINSMLQTEDQHLEMVKHLNESYQERTRCLSNAKDNFMELRRAKQFSNVHKELADSVLKDIVEIVGISV</sequence>
<proteinExistence type="predicted"/>
<evidence type="ECO:0000313" key="2">
    <source>
        <dbReference type="Proteomes" id="UP000287033"/>
    </source>
</evidence>
<dbReference type="AlphaFoldDB" id="A0A401RIK0"/>
<evidence type="ECO:0000313" key="1">
    <source>
        <dbReference type="EMBL" id="GCC17975.1"/>
    </source>
</evidence>
<protein>
    <submittedName>
        <fullName evidence="1">Uncharacterized protein</fullName>
    </submittedName>
</protein>